<dbReference type="OrthoDB" id="9805336at2"/>
<keyword evidence="8 10" id="KW-0472">Membrane</keyword>
<evidence type="ECO:0000313" key="14">
    <source>
        <dbReference type="EMBL" id="AMC11363.1"/>
    </source>
</evidence>
<dbReference type="STRING" id="1622118.Lupro_08865"/>
<dbReference type="PROSITE" id="PS51123">
    <property type="entry name" value="OMPA_2"/>
    <property type="match status" value="1"/>
</dbReference>
<evidence type="ECO:0000259" key="13">
    <source>
        <dbReference type="PROSITE" id="PS51123"/>
    </source>
</evidence>
<evidence type="ECO:0000256" key="3">
    <source>
        <dbReference type="ARBA" id="ARBA00022452"/>
    </source>
</evidence>
<evidence type="ECO:0000256" key="11">
    <source>
        <dbReference type="SAM" id="MobiDB-lite"/>
    </source>
</evidence>
<comment type="subcellular location">
    <subcellularLocation>
        <location evidence="1">Cell outer membrane</location>
        <topology evidence="1">Multi-pass membrane protein</topology>
    </subcellularLocation>
</comment>
<dbReference type="RefSeq" id="WP_068208941.1">
    <property type="nucleotide sequence ID" value="NZ_CP013355.1"/>
</dbReference>
<dbReference type="SUPFAM" id="SSF56925">
    <property type="entry name" value="OMPA-like"/>
    <property type="match status" value="1"/>
</dbReference>
<evidence type="ECO:0000256" key="8">
    <source>
        <dbReference type="ARBA" id="ARBA00023136"/>
    </source>
</evidence>
<dbReference type="InterPro" id="IPR011250">
    <property type="entry name" value="OMP/PagP_B-barrel"/>
</dbReference>
<dbReference type="KEGG" id="lut:Lupro_08865"/>
<keyword evidence="4" id="KW-0812">Transmembrane</keyword>
<dbReference type="GO" id="GO:0046930">
    <property type="term" value="C:pore complex"/>
    <property type="evidence" value="ECO:0007669"/>
    <property type="project" value="UniProtKB-KW"/>
</dbReference>
<evidence type="ECO:0000256" key="9">
    <source>
        <dbReference type="ARBA" id="ARBA00023237"/>
    </source>
</evidence>
<dbReference type="GO" id="GO:0009279">
    <property type="term" value="C:cell outer membrane"/>
    <property type="evidence" value="ECO:0007669"/>
    <property type="project" value="UniProtKB-SubCell"/>
</dbReference>
<reference evidence="15" key="1">
    <citation type="submission" date="2015-12" db="EMBL/GenBank/DDBJ databases">
        <title>Complete genome sequence of Lutibacter profundus strain LP1.</title>
        <authorList>
            <person name="Wissuwa J."/>
            <person name="Le Moine Bauer S."/>
            <person name="Stokke R."/>
            <person name="Dahle H."/>
            <person name="Steen I.H."/>
        </authorList>
    </citation>
    <scope>NUCLEOTIDE SEQUENCE [LARGE SCALE GENOMIC DNA]</scope>
    <source>
        <strain evidence="15">LP1</strain>
    </source>
</reference>
<dbReference type="PRINTS" id="PR01021">
    <property type="entry name" value="OMPADOMAIN"/>
</dbReference>
<dbReference type="Pfam" id="PF00691">
    <property type="entry name" value="OmpA"/>
    <property type="match status" value="1"/>
</dbReference>
<evidence type="ECO:0000256" key="10">
    <source>
        <dbReference type="PROSITE-ProRule" id="PRU00473"/>
    </source>
</evidence>
<evidence type="ECO:0000313" key="15">
    <source>
        <dbReference type="Proteomes" id="UP000059672"/>
    </source>
</evidence>
<dbReference type="GO" id="GO:0005509">
    <property type="term" value="F:calcium ion binding"/>
    <property type="evidence" value="ECO:0007669"/>
    <property type="project" value="InterPro"/>
</dbReference>
<accession>A0A0X8G801</accession>
<name>A0A0X8G801_9FLAO</name>
<keyword evidence="15" id="KW-1185">Reference proteome</keyword>
<gene>
    <name evidence="14" type="ORF">Lupro_08865</name>
</gene>
<evidence type="ECO:0000256" key="6">
    <source>
        <dbReference type="ARBA" id="ARBA00023065"/>
    </source>
</evidence>
<protein>
    <recommendedName>
        <fullName evidence="13">OmpA-like domain-containing protein</fullName>
    </recommendedName>
</protein>
<sequence length="436" mass="46984">MKHLKIAFLALLLIVSYSNVNAQDKENPWMLNFGTNLIDIQDSGSNLSWGGKAFLGRYIGKGFSLELAGAVNEVARPWGARADATFAGIDLNVKYDLNNAFGESKWFDPFLYTGVGQNWVGAQNGLSINIGVGFNAWFSDHLGINVTSGYKKVNTPVDFTMYQHSLGLVWKFGKSDTDGDGIRDKDDACPRVAGLAEFNGCPDTDADDDGVSDCCDECINTPGLIEFNGCPDTDGDGVPDKDDACPEIPGLMELQGCPDTDGDGVADKDDTCPDVFGPEANSGCPYIDNDGDGVIDILDKCITVPGPASNEGCPEVFMQKETIDMAAKGINFDTGKYSLRPGVTEILDKVASILNQEENVQFNFVIGGHTDSTGSTKRNLVLSEARANAVKDYLISKGVDANRLTAKGYGESLPIDTNSTKEGRFNNRRVEVKEKE</sequence>
<evidence type="ECO:0000256" key="4">
    <source>
        <dbReference type="ARBA" id="ARBA00022692"/>
    </source>
</evidence>
<dbReference type="InterPro" id="IPR006664">
    <property type="entry name" value="OMP_bac"/>
</dbReference>
<feature type="chain" id="PRO_5007066331" description="OmpA-like domain-containing protein" evidence="12">
    <location>
        <begin position="23"/>
        <end position="436"/>
    </location>
</feature>
<dbReference type="SUPFAM" id="SSF103088">
    <property type="entry name" value="OmpA-like"/>
    <property type="match status" value="1"/>
</dbReference>
<dbReference type="GO" id="GO:0015288">
    <property type="term" value="F:porin activity"/>
    <property type="evidence" value="ECO:0007669"/>
    <property type="project" value="UniProtKB-KW"/>
</dbReference>
<dbReference type="GO" id="GO:0007155">
    <property type="term" value="P:cell adhesion"/>
    <property type="evidence" value="ECO:0007669"/>
    <property type="project" value="InterPro"/>
</dbReference>
<evidence type="ECO:0000256" key="1">
    <source>
        <dbReference type="ARBA" id="ARBA00004571"/>
    </source>
</evidence>
<dbReference type="InterPro" id="IPR028974">
    <property type="entry name" value="TSP_type-3_rpt"/>
</dbReference>
<keyword evidence="2" id="KW-0813">Transport</keyword>
<feature type="compositionally biased region" description="Basic and acidic residues" evidence="11">
    <location>
        <begin position="419"/>
        <end position="436"/>
    </location>
</feature>
<keyword evidence="5 12" id="KW-0732">Signal</keyword>
<feature type="domain" description="OmpA-like" evidence="13">
    <location>
        <begin position="319"/>
        <end position="436"/>
    </location>
</feature>
<keyword evidence="7" id="KW-0626">Porin</keyword>
<dbReference type="SUPFAM" id="SSF103647">
    <property type="entry name" value="TSP type-3 repeat"/>
    <property type="match status" value="2"/>
</dbReference>
<dbReference type="EMBL" id="CP013355">
    <property type="protein sequence ID" value="AMC11363.1"/>
    <property type="molecule type" value="Genomic_DNA"/>
</dbReference>
<keyword evidence="6" id="KW-0406">Ion transport</keyword>
<proteinExistence type="predicted"/>
<dbReference type="Gene3D" id="3.30.1330.60">
    <property type="entry name" value="OmpA-like domain"/>
    <property type="match status" value="1"/>
</dbReference>
<dbReference type="Proteomes" id="UP000059672">
    <property type="component" value="Chromosome"/>
</dbReference>
<dbReference type="InterPro" id="IPR003367">
    <property type="entry name" value="Thrombospondin_3-like_rpt"/>
</dbReference>
<dbReference type="PANTHER" id="PTHR30329">
    <property type="entry name" value="STATOR ELEMENT OF FLAGELLAR MOTOR COMPLEX"/>
    <property type="match status" value="1"/>
</dbReference>
<feature type="region of interest" description="Disordered" evidence="11">
    <location>
        <begin position="413"/>
        <end position="436"/>
    </location>
</feature>
<dbReference type="CDD" id="cd07185">
    <property type="entry name" value="OmpA_C-like"/>
    <property type="match status" value="1"/>
</dbReference>
<dbReference type="InterPro" id="IPR050330">
    <property type="entry name" value="Bact_OuterMem_StrucFunc"/>
</dbReference>
<dbReference type="Gene3D" id="4.10.1080.10">
    <property type="entry name" value="TSP type-3 repeat"/>
    <property type="match status" value="1"/>
</dbReference>
<keyword evidence="9" id="KW-0998">Cell outer membrane</keyword>
<dbReference type="GO" id="GO:0006811">
    <property type="term" value="P:monoatomic ion transport"/>
    <property type="evidence" value="ECO:0007669"/>
    <property type="project" value="UniProtKB-KW"/>
</dbReference>
<feature type="signal peptide" evidence="12">
    <location>
        <begin position="1"/>
        <end position="22"/>
    </location>
</feature>
<dbReference type="AlphaFoldDB" id="A0A0X8G801"/>
<keyword evidence="3" id="KW-1134">Transmembrane beta strand</keyword>
<reference evidence="14 15" key="2">
    <citation type="journal article" date="2016" name="Int. J. Syst. Evol. Microbiol.">
        <title>Lutibacter profundi sp. nov., isolated from a deep-sea hydrothermal system on the Arctic Mid-Ocean Ridge and emended description of the genus Lutibacter.</title>
        <authorList>
            <person name="Le Moine Bauer S."/>
            <person name="Roalkvam I."/>
            <person name="Steen I.H."/>
            <person name="Dahle H."/>
        </authorList>
    </citation>
    <scope>NUCLEOTIDE SEQUENCE [LARGE SCALE GENOMIC DNA]</scope>
    <source>
        <strain evidence="14 15">LP1</strain>
    </source>
</reference>
<evidence type="ECO:0000256" key="7">
    <source>
        <dbReference type="ARBA" id="ARBA00023114"/>
    </source>
</evidence>
<evidence type="ECO:0000256" key="2">
    <source>
        <dbReference type="ARBA" id="ARBA00022448"/>
    </source>
</evidence>
<evidence type="ECO:0000256" key="5">
    <source>
        <dbReference type="ARBA" id="ARBA00022729"/>
    </source>
</evidence>
<dbReference type="InterPro" id="IPR006665">
    <property type="entry name" value="OmpA-like"/>
</dbReference>
<dbReference type="PANTHER" id="PTHR30329:SF21">
    <property type="entry name" value="LIPOPROTEIN YIAD-RELATED"/>
    <property type="match status" value="1"/>
</dbReference>
<organism evidence="14 15">
    <name type="scientific">Lutibacter profundi</name>
    <dbReference type="NCBI Taxonomy" id="1622118"/>
    <lineage>
        <taxon>Bacteria</taxon>
        <taxon>Pseudomonadati</taxon>
        <taxon>Bacteroidota</taxon>
        <taxon>Flavobacteriia</taxon>
        <taxon>Flavobacteriales</taxon>
        <taxon>Flavobacteriaceae</taxon>
        <taxon>Lutibacter</taxon>
    </lineage>
</organism>
<dbReference type="Pfam" id="PF02412">
    <property type="entry name" value="TSP_3"/>
    <property type="match status" value="3"/>
</dbReference>
<dbReference type="InterPro" id="IPR036737">
    <property type="entry name" value="OmpA-like_sf"/>
</dbReference>
<evidence type="ECO:0000256" key="12">
    <source>
        <dbReference type="SAM" id="SignalP"/>
    </source>
</evidence>